<keyword evidence="2" id="KW-0238">DNA-binding</keyword>
<dbReference type="GO" id="GO:0003677">
    <property type="term" value="F:DNA binding"/>
    <property type="evidence" value="ECO:0007669"/>
    <property type="project" value="UniProtKB-KW"/>
</dbReference>
<dbReference type="EMBL" id="LR215729">
    <property type="protein sequence ID" value="VEV97927.1"/>
    <property type="molecule type" value="Genomic_DNA"/>
</dbReference>
<dbReference type="PANTHER" id="PTHR33164">
    <property type="entry name" value="TRANSCRIPTIONAL REGULATOR, MARR FAMILY"/>
    <property type="match status" value="1"/>
</dbReference>
<dbReference type="PANTHER" id="PTHR33164:SF64">
    <property type="entry name" value="TRANSCRIPTIONAL REGULATOR SLYA"/>
    <property type="match status" value="1"/>
</dbReference>
<dbReference type="InterPro" id="IPR039422">
    <property type="entry name" value="MarR/SlyA-like"/>
</dbReference>
<dbReference type="STRING" id="437900.GCA_001940335_01989"/>
<evidence type="ECO:0000313" key="4">
    <source>
        <dbReference type="EMBL" id="VEV97927.1"/>
    </source>
</evidence>
<dbReference type="SUPFAM" id="SSF46785">
    <property type="entry name" value="Winged helix' DNA-binding domain"/>
    <property type="match status" value="1"/>
</dbReference>
<evidence type="ECO:0000256" key="1">
    <source>
        <dbReference type="ARBA" id="ARBA00023015"/>
    </source>
</evidence>
<organism evidence="4">
    <name type="scientific">Pseudomonas marincola</name>
    <dbReference type="NCBI Taxonomy" id="437900"/>
    <lineage>
        <taxon>Bacteria</taxon>
        <taxon>Pseudomonadati</taxon>
        <taxon>Pseudomonadota</taxon>
        <taxon>Gammaproteobacteria</taxon>
        <taxon>Pseudomonadales</taxon>
        <taxon>Pseudomonadaceae</taxon>
        <taxon>Pseudomonas</taxon>
    </lineage>
</organism>
<evidence type="ECO:0000256" key="3">
    <source>
        <dbReference type="ARBA" id="ARBA00023163"/>
    </source>
</evidence>
<keyword evidence="3" id="KW-0804">Transcription</keyword>
<name>A0A1I7CKQ1_9PSED</name>
<proteinExistence type="predicted"/>
<keyword evidence="1" id="KW-0805">Transcription regulation</keyword>
<dbReference type="PROSITE" id="PS50995">
    <property type="entry name" value="HTH_MARR_2"/>
    <property type="match status" value="1"/>
</dbReference>
<dbReference type="InterPro" id="IPR036388">
    <property type="entry name" value="WH-like_DNA-bd_sf"/>
</dbReference>
<dbReference type="SMART" id="SM00347">
    <property type="entry name" value="HTH_MARR"/>
    <property type="match status" value="1"/>
</dbReference>
<dbReference type="InterPro" id="IPR036390">
    <property type="entry name" value="WH_DNA-bd_sf"/>
</dbReference>
<accession>A0A1I7CKQ1</accession>
<reference evidence="4" key="1">
    <citation type="submission" date="2019-02" db="EMBL/GenBank/DDBJ databases">
        <authorList>
            <consortium name="Genoscope - CEA"/>
            <person name="William W."/>
        </authorList>
    </citation>
    <scope>NUCLEOTIDE SEQUENCE [LARGE SCALE GENOMIC DNA]</scope>
    <source>
        <strain evidence="4">YSy11</strain>
    </source>
</reference>
<protein>
    <submittedName>
        <fullName evidence="4">MarR family transcriptional regulator</fullName>
    </submittedName>
</protein>
<gene>
    <name evidence="4" type="ORF">PMYSY11_2882</name>
</gene>
<dbReference type="Gene3D" id="1.10.10.10">
    <property type="entry name" value="Winged helix-like DNA-binding domain superfamily/Winged helix DNA-binding domain"/>
    <property type="match status" value="1"/>
</dbReference>
<dbReference type="Pfam" id="PF12802">
    <property type="entry name" value="MarR_2"/>
    <property type="match status" value="1"/>
</dbReference>
<dbReference type="GO" id="GO:0006950">
    <property type="term" value="P:response to stress"/>
    <property type="evidence" value="ECO:0007669"/>
    <property type="project" value="TreeGrafter"/>
</dbReference>
<dbReference type="PRINTS" id="PR00598">
    <property type="entry name" value="HTHMARR"/>
</dbReference>
<dbReference type="InterPro" id="IPR000835">
    <property type="entry name" value="HTH_MarR-typ"/>
</dbReference>
<sequence>MVDKVNSMSSDIANQVFESIHSLMHLYRAQQYRSLRDGPFELTHMEFKVLAFFARHPGSTQSDLVAHSGRDKAQLARLMQGLKSKGFVQGCADQTDRRSIRMELTATGHEVFNTVEEQGRHVSNSAVKGLTDAECQQLNELLARVRANIENAN</sequence>
<dbReference type="AlphaFoldDB" id="A0A1I7CKQ1"/>
<dbReference type="GO" id="GO:0003700">
    <property type="term" value="F:DNA-binding transcription factor activity"/>
    <property type="evidence" value="ECO:0007669"/>
    <property type="project" value="InterPro"/>
</dbReference>
<evidence type="ECO:0000256" key="2">
    <source>
        <dbReference type="ARBA" id="ARBA00023125"/>
    </source>
</evidence>